<dbReference type="RefSeq" id="XP_052115668.1">
    <property type="nucleotide sequence ID" value="XM_052259708.1"/>
</dbReference>
<evidence type="ECO:0000256" key="1">
    <source>
        <dbReference type="ARBA" id="ARBA00011982"/>
    </source>
</evidence>
<reference evidence="6" key="1">
    <citation type="journal article" date="2016" name="Nat. Genet.">
        <title>The genome sequences of Arachis duranensis and Arachis ipaensis, the diploid ancestors of cultivated peanut.</title>
        <authorList>
            <person name="Bertioli D.J."/>
            <person name="Cannon S.B."/>
            <person name="Froenicke L."/>
            <person name="Huang G."/>
            <person name="Farmer A.D."/>
            <person name="Cannon E.K."/>
            <person name="Liu X."/>
            <person name="Gao D."/>
            <person name="Clevenger J."/>
            <person name="Dash S."/>
            <person name="Ren L."/>
            <person name="Moretzsohn M.C."/>
            <person name="Shirasawa K."/>
            <person name="Huang W."/>
            <person name="Vidigal B."/>
            <person name="Abernathy B."/>
            <person name="Chu Y."/>
            <person name="Niederhuth C.E."/>
            <person name="Umale P."/>
            <person name="Araujo A.C."/>
            <person name="Kozik A."/>
            <person name="Kim K.D."/>
            <person name="Burow M.D."/>
            <person name="Varshney R.K."/>
            <person name="Wang X."/>
            <person name="Zhang X."/>
            <person name="Barkley N."/>
            <person name="Guimaraes P.M."/>
            <person name="Isobe S."/>
            <person name="Guo B."/>
            <person name="Liao B."/>
            <person name="Stalker H.T."/>
            <person name="Schmitz R.J."/>
            <person name="Scheffler B.E."/>
            <person name="Leal-Bertioli S.C."/>
            <person name="Xun X."/>
            <person name="Jackson S.A."/>
            <person name="Michelmore R."/>
            <person name="Ozias-Akins P."/>
        </authorList>
    </citation>
    <scope>NUCLEOTIDE SEQUENCE [LARGE SCALE GENOMIC DNA]</scope>
    <source>
        <strain evidence="6">cv. V14167</strain>
    </source>
</reference>
<dbReference type="PANTHER" id="PTHR32009">
    <property type="entry name" value="TMV RESISTANCE PROTEIN N-LIKE"/>
    <property type="match status" value="1"/>
</dbReference>
<gene>
    <name evidence="7" type="primary">LOC107478479</name>
</gene>
<evidence type="ECO:0000259" key="5">
    <source>
        <dbReference type="PROSITE" id="PS50104"/>
    </source>
</evidence>
<organism evidence="6 7">
    <name type="scientific">Arachis duranensis</name>
    <name type="common">Wild peanut</name>
    <dbReference type="NCBI Taxonomy" id="130453"/>
    <lineage>
        <taxon>Eukaryota</taxon>
        <taxon>Viridiplantae</taxon>
        <taxon>Streptophyta</taxon>
        <taxon>Embryophyta</taxon>
        <taxon>Tracheophyta</taxon>
        <taxon>Spermatophyta</taxon>
        <taxon>Magnoliopsida</taxon>
        <taxon>eudicotyledons</taxon>
        <taxon>Gunneridae</taxon>
        <taxon>Pentapetalae</taxon>
        <taxon>rosids</taxon>
        <taxon>fabids</taxon>
        <taxon>Fabales</taxon>
        <taxon>Fabaceae</taxon>
        <taxon>Papilionoideae</taxon>
        <taxon>50 kb inversion clade</taxon>
        <taxon>dalbergioids sensu lato</taxon>
        <taxon>Dalbergieae</taxon>
        <taxon>Pterocarpus clade</taxon>
        <taxon>Arachis</taxon>
    </lineage>
</organism>
<keyword evidence="2" id="KW-0378">Hydrolase</keyword>
<dbReference type="SUPFAM" id="SSF52200">
    <property type="entry name" value="Toll/Interleukin receptor TIR domain"/>
    <property type="match status" value="1"/>
</dbReference>
<keyword evidence="3" id="KW-0520">NAD</keyword>
<dbReference type="SMART" id="SM00255">
    <property type="entry name" value="TIR"/>
    <property type="match status" value="1"/>
</dbReference>
<evidence type="ECO:0000256" key="3">
    <source>
        <dbReference type="ARBA" id="ARBA00023027"/>
    </source>
</evidence>
<sequence length="135" mass="15852">MADHDAESCSSYFIYDVFLSFRGFTRYGFTDRLYHALCERGITTFRDDENLRVGDTLLEAIERSKISIAVLCKDYASSTWCLDELVQIMKCWNNGKNQPVLPIFYQVEPSDVRRQRNQYEKDMMKHEDTSKTPII</sequence>
<accession>A0A9C6WUI1</accession>
<dbReference type="GeneID" id="107478479"/>
<dbReference type="Proteomes" id="UP000515211">
    <property type="component" value="Chromosome 3"/>
</dbReference>
<dbReference type="KEGG" id="adu:107478479"/>
<protein>
    <recommendedName>
        <fullName evidence="1">ADP-ribosyl cyclase/cyclic ADP-ribose hydrolase</fullName>
        <ecNumber evidence="1">3.2.2.6</ecNumber>
    </recommendedName>
</protein>
<comment type="catalytic activity">
    <reaction evidence="4">
        <text>NAD(+) + H2O = ADP-D-ribose + nicotinamide + H(+)</text>
        <dbReference type="Rhea" id="RHEA:16301"/>
        <dbReference type="ChEBI" id="CHEBI:15377"/>
        <dbReference type="ChEBI" id="CHEBI:15378"/>
        <dbReference type="ChEBI" id="CHEBI:17154"/>
        <dbReference type="ChEBI" id="CHEBI:57540"/>
        <dbReference type="ChEBI" id="CHEBI:57967"/>
        <dbReference type="EC" id="3.2.2.6"/>
    </reaction>
    <physiologicalReaction direction="left-to-right" evidence="4">
        <dbReference type="Rhea" id="RHEA:16302"/>
    </physiologicalReaction>
</comment>
<reference evidence="7" key="2">
    <citation type="submission" date="2025-08" db="UniProtKB">
        <authorList>
            <consortium name="RefSeq"/>
        </authorList>
    </citation>
    <scope>IDENTIFICATION</scope>
    <source>
        <tissue evidence="7">Whole plant</tissue>
    </source>
</reference>
<dbReference type="Gene3D" id="3.40.50.10140">
    <property type="entry name" value="Toll/interleukin-1 receptor homology (TIR) domain"/>
    <property type="match status" value="1"/>
</dbReference>
<evidence type="ECO:0000313" key="6">
    <source>
        <dbReference type="Proteomes" id="UP000515211"/>
    </source>
</evidence>
<dbReference type="InterPro" id="IPR035897">
    <property type="entry name" value="Toll_tir_struct_dom_sf"/>
</dbReference>
<feature type="domain" description="TIR" evidence="5">
    <location>
        <begin position="13"/>
        <end position="135"/>
    </location>
</feature>
<evidence type="ECO:0000256" key="2">
    <source>
        <dbReference type="ARBA" id="ARBA00022801"/>
    </source>
</evidence>
<evidence type="ECO:0000256" key="4">
    <source>
        <dbReference type="ARBA" id="ARBA00047304"/>
    </source>
</evidence>
<dbReference type="InterPro" id="IPR000157">
    <property type="entry name" value="TIR_dom"/>
</dbReference>
<dbReference type="GO" id="GO:0007165">
    <property type="term" value="P:signal transduction"/>
    <property type="evidence" value="ECO:0007669"/>
    <property type="project" value="InterPro"/>
</dbReference>
<dbReference type="Pfam" id="PF01582">
    <property type="entry name" value="TIR"/>
    <property type="match status" value="1"/>
</dbReference>
<dbReference type="PROSITE" id="PS50104">
    <property type="entry name" value="TIR"/>
    <property type="match status" value="1"/>
</dbReference>
<dbReference type="GO" id="GO:0061809">
    <property type="term" value="F:NAD+ nucleosidase activity, cyclic ADP-ribose generating"/>
    <property type="evidence" value="ECO:0007669"/>
    <property type="project" value="UniProtKB-EC"/>
</dbReference>
<proteinExistence type="predicted"/>
<name>A0A9C6WUI1_ARADU</name>
<evidence type="ECO:0000313" key="7">
    <source>
        <dbReference type="RefSeq" id="XP_052115668.1"/>
    </source>
</evidence>
<dbReference type="PANTHER" id="PTHR32009:SF39">
    <property type="entry name" value="TIR DOMAIN-CONTAINING PROTEIN"/>
    <property type="match status" value="1"/>
</dbReference>
<keyword evidence="6" id="KW-1185">Reference proteome</keyword>
<dbReference type="AlphaFoldDB" id="A0A9C6WUI1"/>
<dbReference type="EC" id="3.2.2.6" evidence="1"/>